<protein>
    <submittedName>
        <fullName evidence="1">Uncharacterized protein</fullName>
    </submittedName>
</protein>
<proteinExistence type="predicted"/>
<reference evidence="1" key="1">
    <citation type="journal article" date="2014" name="Front. Microbiol.">
        <title>High frequency of phylogenetically diverse reductive dehalogenase-homologous genes in deep subseafloor sedimentary metagenomes.</title>
        <authorList>
            <person name="Kawai M."/>
            <person name="Futagami T."/>
            <person name="Toyoda A."/>
            <person name="Takaki Y."/>
            <person name="Nishi S."/>
            <person name="Hori S."/>
            <person name="Arai W."/>
            <person name="Tsubouchi T."/>
            <person name="Morono Y."/>
            <person name="Uchiyama I."/>
            <person name="Ito T."/>
            <person name="Fujiyama A."/>
            <person name="Inagaki F."/>
            <person name="Takami H."/>
        </authorList>
    </citation>
    <scope>NUCLEOTIDE SEQUENCE</scope>
    <source>
        <strain evidence="1">Expedition CK06-06</strain>
    </source>
</reference>
<evidence type="ECO:0000313" key="1">
    <source>
        <dbReference type="EMBL" id="GAH47087.1"/>
    </source>
</evidence>
<comment type="caution">
    <text evidence="1">The sequence shown here is derived from an EMBL/GenBank/DDBJ whole genome shotgun (WGS) entry which is preliminary data.</text>
</comment>
<gene>
    <name evidence="1" type="ORF">S03H2_12584</name>
</gene>
<organism evidence="1">
    <name type="scientific">marine sediment metagenome</name>
    <dbReference type="NCBI Taxonomy" id="412755"/>
    <lineage>
        <taxon>unclassified sequences</taxon>
        <taxon>metagenomes</taxon>
        <taxon>ecological metagenomes</taxon>
    </lineage>
</organism>
<name>X1FQ34_9ZZZZ</name>
<feature type="non-terminal residue" evidence="1">
    <location>
        <position position="31"/>
    </location>
</feature>
<dbReference type="AlphaFoldDB" id="X1FQ34"/>
<accession>X1FQ34</accession>
<sequence>MFLVERRQVSGRLKNLKNKLLKIILKTCGKI</sequence>
<dbReference type="EMBL" id="BARU01006398">
    <property type="protein sequence ID" value="GAH47087.1"/>
    <property type="molecule type" value="Genomic_DNA"/>
</dbReference>